<dbReference type="InterPro" id="IPR007712">
    <property type="entry name" value="RelE/ParE_toxin"/>
</dbReference>
<dbReference type="EMBL" id="LAYJ01000027">
    <property type="protein sequence ID" value="KKI52334.1"/>
    <property type="molecule type" value="Genomic_DNA"/>
</dbReference>
<evidence type="ECO:0000313" key="3">
    <source>
        <dbReference type="Proteomes" id="UP000034076"/>
    </source>
</evidence>
<dbReference type="Gene3D" id="3.30.2310.20">
    <property type="entry name" value="RelE-like"/>
    <property type="match status" value="1"/>
</dbReference>
<evidence type="ECO:0000313" key="2">
    <source>
        <dbReference type="EMBL" id="KKI52334.1"/>
    </source>
</evidence>
<dbReference type="InterPro" id="IPR035093">
    <property type="entry name" value="RelE/ParE_toxin_dom_sf"/>
</dbReference>
<keyword evidence="1" id="KW-1277">Toxin-antitoxin system</keyword>
<keyword evidence="3" id="KW-1185">Reference proteome</keyword>
<reference evidence="2 3" key="1">
    <citation type="submission" date="2015-04" db="EMBL/GenBank/DDBJ databases">
        <title>Draft genome sequence of bacteremic isolate Catabacter hongkongensis type strain HKU16T.</title>
        <authorList>
            <person name="Lau S.K."/>
            <person name="Teng J.L."/>
            <person name="Huang Y."/>
            <person name="Curreem S.O."/>
            <person name="Tsui S.K."/>
            <person name="Woo P.C."/>
        </authorList>
    </citation>
    <scope>NUCLEOTIDE SEQUENCE [LARGE SCALE GENOMIC DNA]</scope>
    <source>
        <strain evidence="2 3">HKU16</strain>
    </source>
</reference>
<organism evidence="2 3">
    <name type="scientific">Christensenella hongkongensis</name>
    <dbReference type="NCBI Taxonomy" id="270498"/>
    <lineage>
        <taxon>Bacteria</taxon>
        <taxon>Bacillati</taxon>
        <taxon>Bacillota</taxon>
        <taxon>Clostridia</taxon>
        <taxon>Christensenellales</taxon>
        <taxon>Christensenellaceae</taxon>
        <taxon>Christensenella</taxon>
    </lineage>
</organism>
<dbReference type="Pfam" id="PF05016">
    <property type="entry name" value="ParE_toxin"/>
    <property type="match status" value="1"/>
</dbReference>
<dbReference type="STRING" id="270498.CHK_0166"/>
<dbReference type="Proteomes" id="UP000034076">
    <property type="component" value="Unassembled WGS sequence"/>
</dbReference>
<gene>
    <name evidence="2" type="ORF">CHK_0166</name>
</gene>
<accession>A0A0M2NIH5</accession>
<comment type="caution">
    <text evidence="2">The sequence shown here is derived from an EMBL/GenBank/DDBJ whole genome shotgun (WGS) entry which is preliminary data.</text>
</comment>
<proteinExistence type="predicted"/>
<dbReference type="AlphaFoldDB" id="A0A0M2NIH5"/>
<dbReference type="SUPFAM" id="SSF143011">
    <property type="entry name" value="RelE-like"/>
    <property type="match status" value="1"/>
</dbReference>
<evidence type="ECO:0008006" key="4">
    <source>
        <dbReference type="Google" id="ProtNLM"/>
    </source>
</evidence>
<evidence type="ECO:0000256" key="1">
    <source>
        <dbReference type="ARBA" id="ARBA00022649"/>
    </source>
</evidence>
<protein>
    <recommendedName>
        <fullName evidence="4">Type II toxin-antitoxin system RelE/ParE family toxin</fullName>
    </recommendedName>
</protein>
<sequence length="108" mass="12652">MGYKVRLTESARKDLRGIGDYIYFDLKEPETSRDIVQGILDSAEALRETPARHEFIDNKVLAKMGVRKQYYKNYVVFYRIIETALEVQIFAILHMRVDAKAVLIKRLK</sequence>
<name>A0A0M2NIH5_9FIRM</name>
<dbReference type="RefSeq" id="WP_046442036.1">
    <property type="nucleotide sequence ID" value="NZ_SMCZ01000007.1"/>
</dbReference>